<feature type="domain" description="SAM-like" evidence="3">
    <location>
        <begin position="903"/>
        <end position="979"/>
    </location>
</feature>
<evidence type="ECO:0000313" key="4">
    <source>
        <dbReference type="EMBL" id="SPQ25490.1"/>
    </source>
</evidence>
<gene>
    <name evidence="4" type="ORF">TT172_LOCUS7909</name>
</gene>
<protein>
    <submittedName>
        <fullName evidence="4">A592f08c-38cd-44ac-9959-d66c3695147d</fullName>
    </submittedName>
</protein>
<dbReference type="Proteomes" id="UP000289323">
    <property type="component" value="Unassembled WGS sequence"/>
</dbReference>
<feature type="region of interest" description="Disordered" evidence="1">
    <location>
        <begin position="531"/>
        <end position="583"/>
    </location>
</feature>
<feature type="compositionally biased region" description="Polar residues" evidence="1">
    <location>
        <begin position="572"/>
        <end position="583"/>
    </location>
</feature>
<evidence type="ECO:0000313" key="5">
    <source>
        <dbReference type="Proteomes" id="UP000289323"/>
    </source>
</evidence>
<dbReference type="EMBL" id="OUUZ01000015">
    <property type="protein sequence ID" value="SPQ25490.1"/>
    <property type="molecule type" value="Genomic_DNA"/>
</dbReference>
<proteinExistence type="predicted"/>
<dbReference type="Pfam" id="PF23395">
    <property type="entry name" value="SAM_6"/>
    <property type="match status" value="1"/>
</dbReference>
<accession>A0A3S4F5W8</accession>
<dbReference type="Pfam" id="PF23394">
    <property type="entry name" value="DUF7102"/>
    <property type="match status" value="1"/>
</dbReference>
<organism evidence="4 5">
    <name type="scientific">Thermothielavioides terrestris</name>
    <dbReference type="NCBI Taxonomy" id="2587410"/>
    <lineage>
        <taxon>Eukaryota</taxon>
        <taxon>Fungi</taxon>
        <taxon>Dikarya</taxon>
        <taxon>Ascomycota</taxon>
        <taxon>Pezizomycotina</taxon>
        <taxon>Sordariomycetes</taxon>
        <taxon>Sordariomycetidae</taxon>
        <taxon>Sordariales</taxon>
        <taxon>Chaetomiaceae</taxon>
        <taxon>Thermothielavioides</taxon>
    </lineage>
</organism>
<feature type="compositionally biased region" description="Polar residues" evidence="1">
    <location>
        <begin position="543"/>
        <end position="564"/>
    </location>
</feature>
<evidence type="ECO:0000256" key="1">
    <source>
        <dbReference type="SAM" id="MobiDB-lite"/>
    </source>
</evidence>
<evidence type="ECO:0000259" key="3">
    <source>
        <dbReference type="Pfam" id="PF23395"/>
    </source>
</evidence>
<feature type="domain" description="DUF7102" evidence="2">
    <location>
        <begin position="719"/>
        <end position="891"/>
    </location>
</feature>
<dbReference type="AlphaFoldDB" id="A0A3S4F5W8"/>
<reference evidence="4 5" key="1">
    <citation type="submission" date="2018-04" db="EMBL/GenBank/DDBJ databases">
        <authorList>
            <person name="Huttner S."/>
            <person name="Dainat J."/>
        </authorList>
    </citation>
    <scope>NUCLEOTIDE SEQUENCE [LARGE SCALE GENOMIC DNA]</scope>
</reference>
<evidence type="ECO:0000259" key="2">
    <source>
        <dbReference type="Pfam" id="PF23394"/>
    </source>
</evidence>
<name>A0A3S4F5W8_9PEZI</name>
<dbReference type="InterPro" id="IPR057559">
    <property type="entry name" value="SAM_6"/>
</dbReference>
<sequence>MELNSGDDLISLKESLQCHYSPSTESPPSIGSAGEYARCNGLTTDYLVFDWQQLVGHDPAISATVDDLGPGELIGNDQLQECLFRAIIPIPEQWQMTAASLQILQEVCTRPREEDLRGLASQQCFNETLKWKNLKLEPPALRSDHGTDCRRIARRVRAFLQQPVPNHGLPLHPVDASKGEGLEFPETMAKMDKQQVKTIEQEHLEVTRDTLMYLMQSLRSDLTDDDRRELAERTSPYQGIGATDHLTPPLSPMIVAHSGFFVPEDTSCELPEPSDPSSRLSDDIEAAESHIFESDLQFWEDAAEEDGSPERYDDIDVPDMIRAGEFRPPVQTSSPQPVPRDLRVDVPLLPCNDNSDNTLARTRILAPEDLAEAKELVASSDTLSGSDGPTGQLVTFFLEKATSVMRRAEQEKLQSLDATSRVPVPVLDFSVPAPEWDQRLWEPRAMFRWIQRDIDVDWKGPKWPHNRVAEQRMVWAPLAHMKEKTLVSERIAVDDETLRVFLQRSRDEEVLTSSDYVYKHPGLAILRMEDDEEEEDDDLAPLNLSTHTPTDVAQPNSLGRTPSLTEPDLALQGSSPVIATPPTQLLPDLPSLLSGRKTLIDKALETRWPSRKRERGTASTPEVSATEIIDSALIPSTNVLRGFMSEYTDFAPLVDNFVEMNFPKKQKLTHSPFFGRAGTTPATAQQRADEAAKLMPPPPKPIPALAPDVIPPRIPPRIVVFSTVSKPLTQALEKLLPDLELIPRAHDRHRPPGWRPGMRSPNLDEADIVVSPATGILLTTMVQLRQRPVPGCQPGNIAAAPTTTPMTTMSSFCQVVANVSARHERLVVLVSEGNKHSETASPLSQSDARALAEFQGFAAGLRTADVQVVYVAGGVETLAKWVAATICRHAGEAEAVRDLLLPVETLWEVFLRRAGMDVFAAQVVLGRLKMPEDRPAVGGGDGQVFGLPLFVMMSKERRIELFEGVFGGRRMLERVSEVIDEPWGQWAVDELDFALGTQPSLEKFYDAL</sequence>
<dbReference type="InterPro" id="IPR055528">
    <property type="entry name" value="DUF7102"/>
</dbReference>